<sequence length="45" mass="4762">MARPLGQIRYHGQYDVAAAGVFLASRGATMKNGADLLIDESNGIL</sequence>
<name>A0A256F9W3_9HYPH</name>
<dbReference type="Proteomes" id="UP000216345">
    <property type="component" value="Unassembled WGS sequence"/>
</dbReference>
<accession>A0A256F9W3</accession>
<dbReference type="EMBL" id="NNRK01000032">
    <property type="protein sequence ID" value="OYR11659.1"/>
    <property type="molecule type" value="Genomic_DNA"/>
</dbReference>
<protein>
    <submittedName>
        <fullName evidence="1">Uncharacterized protein</fullName>
    </submittedName>
</protein>
<evidence type="ECO:0000313" key="2">
    <source>
        <dbReference type="Proteomes" id="UP000216345"/>
    </source>
</evidence>
<gene>
    <name evidence="1" type="ORF">CEV32_1398</name>
</gene>
<dbReference type="AlphaFoldDB" id="A0A256F9W3"/>
<proteinExistence type="predicted"/>
<dbReference type="RefSeq" id="WP_167382815.1">
    <property type="nucleotide sequence ID" value="NZ_JBHEEL010000020.1"/>
</dbReference>
<organism evidence="1 2">
    <name type="scientific">Brucella rhizosphaerae</name>
    <dbReference type="NCBI Taxonomy" id="571254"/>
    <lineage>
        <taxon>Bacteria</taxon>
        <taxon>Pseudomonadati</taxon>
        <taxon>Pseudomonadota</taxon>
        <taxon>Alphaproteobacteria</taxon>
        <taxon>Hyphomicrobiales</taxon>
        <taxon>Brucellaceae</taxon>
        <taxon>Brucella/Ochrobactrum group</taxon>
        <taxon>Brucella</taxon>
    </lineage>
</organism>
<keyword evidence="2" id="KW-1185">Reference proteome</keyword>
<comment type="caution">
    <text evidence="1">The sequence shown here is derived from an EMBL/GenBank/DDBJ whole genome shotgun (WGS) entry which is preliminary data.</text>
</comment>
<reference evidence="1 2" key="1">
    <citation type="submission" date="2017-07" db="EMBL/GenBank/DDBJ databases">
        <title>Phylogenetic study on the rhizospheric bacterium Ochrobactrum sp. A44.</title>
        <authorList>
            <person name="Krzyzanowska D.M."/>
            <person name="Ossowicki A."/>
            <person name="Rajewska M."/>
            <person name="Maciag T."/>
            <person name="Kaczynski Z."/>
            <person name="Czerwicka M."/>
            <person name="Jafra S."/>
        </authorList>
    </citation>
    <scope>NUCLEOTIDE SEQUENCE [LARGE SCALE GENOMIC DNA]</scope>
    <source>
        <strain evidence="1 2">PR17</strain>
    </source>
</reference>
<evidence type="ECO:0000313" key="1">
    <source>
        <dbReference type="EMBL" id="OYR11659.1"/>
    </source>
</evidence>